<comment type="caution">
    <text evidence="2">The sequence shown here is derived from an EMBL/GenBank/DDBJ whole genome shotgun (WGS) entry which is preliminary data.</text>
</comment>
<organism evidence="2 3">
    <name type="scientific">Basidiobolus ranarum</name>
    <dbReference type="NCBI Taxonomy" id="34480"/>
    <lineage>
        <taxon>Eukaryota</taxon>
        <taxon>Fungi</taxon>
        <taxon>Fungi incertae sedis</taxon>
        <taxon>Zoopagomycota</taxon>
        <taxon>Entomophthoromycotina</taxon>
        <taxon>Basidiobolomycetes</taxon>
        <taxon>Basidiobolales</taxon>
        <taxon>Basidiobolaceae</taxon>
        <taxon>Basidiobolus</taxon>
    </lineage>
</organism>
<name>A0ABR2WAP4_9FUNG</name>
<protein>
    <submittedName>
        <fullName evidence="2">Uncharacterized protein</fullName>
    </submittedName>
</protein>
<feature type="compositionally biased region" description="Basic and acidic residues" evidence="1">
    <location>
        <begin position="104"/>
        <end position="116"/>
    </location>
</feature>
<sequence length="216" mass="24716">MSEISTAKVQRSVEDSFSDEENADNGPSDLLLLDKTKRTTLTKNTSPGDMDLVKDTELAQILQREESRYGTRRRGQPVSYVTEFDSELEEMLQSKKKAKKSKKEARSERKTEEVPHGKNSNSTCYSETHSIDSILKESFIRFLKVHNLERTQEALGISKSRDSSMDTSVLQEIFQWEDCLSSDPSSALSDANLTRFREETCDILDRNPDLVWKRPQ</sequence>
<keyword evidence="3" id="KW-1185">Reference proteome</keyword>
<gene>
    <name evidence="2" type="ORF">K7432_000765</name>
</gene>
<dbReference type="Proteomes" id="UP001479436">
    <property type="component" value="Unassembled WGS sequence"/>
</dbReference>
<feature type="region of interest" description="Disordered" evidence="1">
    <location>
        <begin position="1"/>
        <end position="31"/>
    </location>
</feature>
<feature type="compositionally biased region" description="Basic residues" evidence="1">
    <location>
        <begin position="94"/>
        <end position="103"/>
    </location>
</feature>
<proteinExistence type="predicted"/>
<dbReference type="EMBL" id="JASJQH010006890">
    <property type="protein sequence ID" value="KAK9728800.1"/>
    <property type="molecule type" value="Genomic_DNA"/>
</dbReference>
<evidence type="ECO:0000313" key="3">
    <source>
        <dbReference type="Proteomes" id="UP001479436"/>
    </source>
</evidence>
<evidence type="ECO:0000256" key="1">
    <source>
        <dbReference type="SAM" id="MobiDB-lite"/>
    </source>
</evidence>
<evidence type="ECO:0000313" key="2">
    <source>
        <dbReference type="EMBL" id="KAK9728800.1"/>
    </source>
</evidence>
<reference evidence="2 3" key="1">
    <citation type="submission" date="2023-04" db="EMBL/GenBank/DDBJ databases">
        <title>Genome of Basidiobolus ranarum AG-B5.</title>
        <authorList>
            <person name="Stajich J.E."/>
            <person name="Carter-House D."/>
            <person name="Gryganskyi A."/>
        </authorList>
    </citation>
    <scope>NUCLEOTIDE SEQUENCE [LARGE SCALE GENOMIC DNA]</scope>
    <source>
        <strain evidence="2 3">AG-B5</strain>
    </source>
</reference>
<accession>A0ABR2WAP4</accession>
<feature type="region of interest" description="Disordered" evidence="1">
    <location>
        <begin position="92"/>
        <end position="126"/>
    </location>
</feature>